<dbReference type="GO" id="GO:0046856">
    <property type="term" value="P:phosphatidylinositol dephosphorylation"/>
    <property type="evidence" value="ECO:0007669"/>
    <property type="project" value="TreeGrafter"/>
</dbReference>
<dbReference type="PANTHER" id="PTHR10807:SF73">
    <property type="entry name" value="LD06050P"/>
    <property type="match status" value="1"/>
</dbReference>
<dbReference type="EMBL" id="HACA01023606">
    <property type="protein sequence ID" value="CDW40967.1"/>
    <property type="molecule type" value="Transcribed_RNA"/>
</dbReference>
<name>A0A0K2USV3_LEPSM</name>
<dbReference type="InterPro" id="IPR048994">
    <property type="entry name" value="PH-GRAM_MTMR6-9"/>
</dbReference>
<dbReference type="InterPro" id="IPR010569">
    <property type="entry name" value="Myotubularin-like_Pase_dom"/>
</dbReference>
<dbReference type="PROSITE" id="PS51339">
    <property type="entry name" value="PPASE_MYOTUBULARIN"/>
    <property type="match status" value="1"/>
</dbReference>
<dbReference type="InterPro" id="IPR029021">
    <property type="entry name" value="Prot-tyrosine_phosphatase-like"/>
</dbReference>
<dbReference type="SUPFAM" id="SSF50729">
    <property type="entry name" value="PH domain-like"/>
    <property type="match status" value="1"/>
</dbReference>
<dbReference type="Gene3D" id="2.30.29.30">
    <property type="entry name" value="Pleckstrin-homology domain (PH domain)/Phosphotyrosine-binding domain (PTB)"/>
    <property type="match status" value="1"/>
</dbReference>
<proteinExistence type="inferred from homology"/>
<comment type="similarity">
    <text evidence="1">Belongs to the protein-tyrosine phosphatase family. Non-receptor class myotubularin subfamily.</text>
</comment>
<dbReference type="Pfam" id="PF21098">
    <property type="entry name" value="PH-GRAM_MTMR6-like"/>
    <property type="match status" value="1"/>
</dbReference>
<feature type="domain" description="Myotubularin phosphatase" evidence="2">
    <location>
        <begin position="120"/>
        <end position="368"/>
    </location>
</feature>
<organism evidence="3">
    <name type="scientific">Lepeophtheirus salmonis</name>
    <name type="common">Salmon louse</name>
    <name type="synonym">Caligus salmonis</name>
    <dbReference type="NCBI Taxonomy" id="72036"/>
    <lineage>
        <taxon>Eukaryota</taxon>
        <taxon>Metazoa</taxon>
        <taxon>Ecdysozoa</taxon>
        <taxon>Arthropoda</taxon>
        <taxon>Crustacea</taxon>
        <taxon>Multicrustacea</taxon>
        <taxon>Hexanauplia</taxon>
        <taxon>Copepoda</taxon>
        <taxon>Siphonostomatoida</taxon>
        <taxon>Caligidae</taxon>
        <taxon>Lepeophtheirus</taxon>
    </lineage>
</organism>
<dbReference type="SUPFAM" id="SSF52799">
    <property type="entry name" value="(Phosphotyrosine protein) phosphatases II"/>
    <property type="match status" value="1"/>
</dbReference>
<dbReference type="InterPro" id="IPR030564">
    <property type="entry name" value="Myotubularin"/>
</dbReference>
<sequence>MEFADLIKVSRVLKVILHRPFVCPSEMTLCITGHHLILSDRFEKVEELWILHRSIDSIERKNKSTIIIKCKDLKIIQVVIPNQDEFNDVVDTLEKLSAIDDLTRSYPFFYNPNFKQIEDGWSLFQPEEEFSKLVHSNNKEWRISYVNSDFSVCRTYPRAVVVPACISDGCLRASARYRQEGRFPTLSYRHANGTFLVRCSQPLSGPNNRRCKEDEKIFAVILNLSRPHSYGGRKGYIIDTRTSAASQSAKSKGGGYEIETYYTNWKRINKSIDRFHYLLDSYSKLMDAITEKSASAEKWLNKLTVSSWLTHVKEILNCACLIAQCLEKENASVVVHGSEGMDVTLCVTSLAQIILNPDCRTVRGQFLI</sequence>
<dbReference type="InterPro" id="IPR011993">
    <property type="entry name" value="PH-like_dom_sf"/>
</dbReference>
<evidence type="ECO:0000256" key="1">
    <source>
        <dbReference type="ARBA" id="ARBA00007471"/>
    </source>
</evidence>
<dbReference type="PANTHER" id="PTHR10807">
    <property type="entry name" value="MYOTUBULARIN-RELATED"/>
    <property type="match status" value="1"/>
</dbReference>
<reference evidence="3" key="1">
    <citation type="submission" date="2014-05" db="EMBL/GenBank/DDBJ databases">
        <authorList>
            <person name="Chronopoulou M."/>
        </authorList>
    </citation>
    <scope>NUCLEOTIDE SEQUENCE</scope>
    <source>
        <tissue evidence="3">Whole organism</tissue>
    </source>
</reference>
<evidence type="ECO:0000259" key="2">
    <source>
        <dbReference type="PROSITE" id="PS51339"/>
    </source>
</evidence>
<evidence type="ECO:0000313" key="3">
    <source>
        <dbReference type="EMBL" id="CDW40967.1"/>
    </source>
</evidence>
<accession>A0A0K2USV3</accession>
<dbReference type="GO" id="GO:0005737">
    <property type="term" value="C:cytoplasm"/>
    <property type="evidence" value="ECO:0007669"/>
    <property type="project" value="TreeGrafter"/>
</dbReference>
<dbReference type="Pfam" id="PF06602">
    <property type="entry name" value="Myotub-related"/>
    <property type="match status" value="1"/>
</dbReference>
<protein>
    <submittedName>
        <fullName evidence="3">Myotubularin related protein 9 [Monodelphis domestica]</fullName>
    </submittedName>
</protein>
<gene>
    <name evidence="3" type="primary">MTMR9</name>
</gene>
<dbReference type="GO" id="GO:0010507">
    <property type="term" value="P:negative regulation of autophagy"/>
    <property type="evidence" value="ECO:0007669"/>
    <property type="project" value="TreeGrafter"/>
</dbReference>
<dbReference type="GO" id="GO:0019903">
    <property type="term" value="F:protein phosphatase binding"/>
    <property type="evidence" value="ECO:0007669"/>
    <property type="project" value="TreeGrafter"/>
</dbReference>
<dbReference type="AlphaFoldDB" id="A0A0K2USV3"/>
<dbReference type="OrthoDB" id="271628at2759"/>